<dbReference type="InterPro" id="IPR013747">
    <property type="entry name" value="ACP_syn_III_C"/>
</dbReference>
<evidence type="ECO:0000259" key="3">
    <source>
        <dbReference type="Pfam" id="PF08541"/>
    </source>
</evidence>
<proteinExistence type="predicted"/>
<evidence type="ECO:0000256" key="2">
    <source>
        <dbReference type="ARBA" id="ARBA00023315"/>
    </source>
</evidence>
<dbReference type="Pfam" id="PF08545">
    <property type="entry name" value="ACP_syn_III"/>
    <property type="match status" value="1"/>
</dbReference>
<dbReference type="KEGG" id="ptl:AOT13_04865"/>
<keyword evidence="1" id="KW-0808">Transferase</keyword>
<evidence type="ECO:0000313" key="6">
    <source>
        <dbReference type="Proteomes" id="UP000093052"/>
    </source>
</evidence>
<feature type="domain" description="Beta-ketoacyl-[acyl-carrier-protein] synthase III N-terminal" evidence="4">
    <location>
        <begin position="114"/>
        <end position="202"/>
    </location>
</feature>
<evidence type="ECO:0000259" key="4">
    <source>
        <dbReference type="Pfam" id="PF08545"/>
    </source>
</evidence>
<dbReference type="Pfam" id="PF08541">
    <property type="entry name" value="ACP_syn_III_C"/>
    <property type="match status" value="1"/>
</dbReference>
<dbReference type="Proteomes" id="UP000093052">
    <property type="component" value="Chromosome"/>
</dbReference>
<dbReference type="SUPFAM" id="SSF53901">
    <property type="entry name" value="Thiolase-like"/>
    <property type="match status" value="2"/>
</dbReference>
<dbReference type="GO" id="GO:0044550">
    <property type="term" value="P:secondary metabolite biosynthetic process"/>
    <property type="evidence" value="ECO:0007669"/>
    <property type="project" value="TreeGrafter"/>
</dbReference>
<gene>
    <name evidence="5" type="ORF">BCV53_04875</name>
</gene>
<dbReference type="EMBL" id="CP016622">
    <property type="protein sequence ID" value="ANZ29481.1"/>
    <property type="molecule type" value="Genomic_DNA"/>
</dbReference>
<dbReference type="CDD" id="cd00830">
    <property type="entry name" value="KAS_III"/>
    <property type="match status" value="1"/>
</dbReference>
<dbReference type="InterPro" id="IPR016039">
    <property type="entry name" value="Thiolase-like"/>
</dbReference>
<protein>
    <recommendedName>
        <fullName evidence="7">Beta-ketoacyl-[acyl-carrier-protein] synthase III</fullName>
    </recommendedName>
</protein>
<dbReference type="GeneID" id="56924796"/>
<dbReference type="PANTHER" id="PTHR34069:SF2">
    <property type="entry name" value="BETA-KETOACYL-[ACYL-CARRIER-PROTEIN] SYNTHASE III"/>
    <property type="match status" value="1"/>
</dbReference>
<dbReference type="GO" id="GO:0006633">
    <property type="term" value="P:fatty acid biosynthetic process"/>
    <property type="evidence" value="ECO:0007669"/>
    <property type="project" value="InterPro"/>
</dbReference>
<dbReference type="AlphaFoldDB" id="A0AAN0YMK5"/>
<accession>A0AAN0YMK5</accession>
<reference evidence="6" key="1">
    <citation type="journal article" date="2016" name="Genome Announc.">
        <title>Complete Genome Sequence of Geobacillus thermoglucosidasius NCIMB 11955, the Progenitor of a Bioethanol Production Strain.</title>
        <authorList>
            <person name="Sheng L."/>
            <person name="Zhang Y."/>
            <person name="Minton N.P."/>
        </authorList>
    </citation>
    <scope>NUCLEOTIDE SEQUENCE [LARGE SCALE GENOMIC DNA]</scope>
    <source>
        <strain evidence="6">NCIMB 11955</strain>
    </source>
</reference>
<name>A0AAN0YMK5_PARTM</name>
<organism evidence="5 6">
    <name type="scientific">Parageobacillus thermoglucosidasius</name>
    <name type="common">Geobacillus thermoglucosidasius</name>
    <dbReference type="NCBI Taxonomy" id="1426"/>
    <lineage>
        <taxon>Bacteria</taxon>
        <taxon>Bacillati</taxon>
        <taxon>Bacillota</taxon>
        <taxon>Bacilli</taxon>
        <taxon>Bacillales</taxon>
        <taxon>Anoxybacillaceae</taxon>
        <taxon>Parageobacillus</taxon>
    </lineage>
</organism>
<dbReference type="PANTHER" id="PTHR34069">
    <property type="entry name" value="3-OXOACYL-[ACYL-CARRIER-PROTEIN] SYNTHASE 3"/>
    <property type="match status" value="1"/>
</dbReference>
<evidence type="ECO:0000313" key="5">
    <source>
        <dbReference type="EMBL" id="ANZ29481.1"/>
    </source>
</evidence>
<dbReference type="Gene3D" id="3.40.47.10">
    <property type="match status" value="2"/>
</dbReference>
<sequence length="353" mass="38019">MFTTQIIGTGSYLPGDSITVETLKKVIGHVAEDLVNALGAHKRYWAIDPETGVAREDNSDIAAKAARLALENAEIQPNDIDVIISVTATPDYPLPANAPIIQEKLGIQHCAAIELRAGCNGVAQALTIADQFLKTGLYKTALVIGSELSSTYTVPPYLRGDRNVNKNDLLNVIMFGDGAGAVVLKSTNEPSAPGIIGSYLNSIGVGKPAGFVLPVGGSKRPIDTQTLEEGNYRWFQDYKSIAQMDKEMAFDAIRGILEVTKVSPEEIDMIIVPQANAERIKVGLTSDENPLAKYADRFFVNVDQVGNTSAAGVLIALDEANRRGLLNYNDLLMLVGAESSKWLCGSLMLRWAK</sequence>
<dbReference type="RefSeq" id="WP_013877592.1">
    <property type="nucleotide sequence ID" value="NZ_CP012712.1"/>
</dbReference>
<keyword evidence="2" id="KW-0012">Acyltransferase</keyword>
<dbReference type="GO" id="GO:0004315">
    <property type="term" value="F:3-oxoacyl-[acyl-carrier-protein] synthase activity"/>
    <property type="evidence" value="ECO:0007669"/>
    <property type="project" value="InterPro"/>
</dbReference>
<keyword evidence="6" id="KW-1185">Reference proteome</keyword>
<dbReference type="InterPro" id="IPR013751">
    <property type="entry name" value="ACP_syn_III_N"/>
</dbReference>
<feature type="domain" description="Beta-ketoacyl-[acyl-carrier-protein] synthase III C-terminal" evidence="3">
    <location>
        <begin position="258"/>
        <end position="351"/>
    </location>
</feature>
<evidence type="ECO:0008006" key="7">
    <source>
        <dbReference type="Google" id="ProtNLM"/>
    </source>
</evidence>
<evidence type="ECO:0000256" key="1">
    <source>
        <dbReference type="ARBA" id="ARBA00022679"/>
    </source>
</evidence>